<dbReference type="Pfam" id="PF23232">
    <property type="entry name" value="AAA_lid_13"/>
    <property type="match status" value="1"/>
</dbReference>
<dbReference type="Pfam" id="PF00004">
    <property type="entry name" value="AAA"/>
    <property type="match status" value="1"/>
</dbReference>
<dbReference type="SUPFAM" id="SSF52540">
    <property type="entry name" value="P-loop containing nucleoside triphosphate hydrolases"/>
    <property type="match status" value="1"/>
</dbReference>
<dbReference type="InterPro" id="IPR003593">
    <property type="entry name" value="AAA+_ATPase"/>
</dbReference>
<feature type="domain" description="AAA+ ATPase" evidence="1">
    <location>
        <begin position="97"/>
        <end position="224"/>
    </location>
</feature>
<dbReference type="AlphaFoldDB" id="A0A6A6GWK9"/>
<evidence type="ECO:0000259" key="1">
    <source>
        <dbReference type="SMART" id="SM00382"/>
    </source>
</evidence>
<organism evidence="2 3">
    <name type="scientific">Viridothelium virens</name>
    <name type="common">Speckled blister lichen</name>
    <name type="synonym">Trypethelium virens</name>
    <dbReference type="NCBI Taxonomy" id="1048519"/>
    <lineage>
        <taxon>Eukaryota</taxon>
        <taxon>Fungi</taxon>
        <taxon>Dikarya</taxon>
        <taxon>Ascomycota</taxon>
        <taxon>Pezizomycotina</taxon>
        <taxon>Dothideomycetes</taxon>
        <taxon>Dothideomycetes incertae sedis</taxon>
        <taxon>Trypetheliales</taxon>
        <taxon>Trypetheliaceae</taxon>
        <taxon>Viridothelium</taxon>
    </lineage>
</organism>
<dbReference type="PANTHER" id="PTHR46411:SF2">
    <property type="entry name" value="AAA+ ATPASE DOMAIN-CONTAINING PROTEIN"/>
    <property type="match status" value="1"/>
</dbReference>
<dbReference type="Gene3D" id="3.40.50.300">
    <property type="entry name" value="P-loop containing nucleotide triphosphate hydrolases"/>
    <property type="match status" value="1"/>
</dbReference>
<dbReference type="CDD" id="cd19481">
    <property type="entry name" value="RecA-like_protease"/>
    <property type="match status" value="1"/>
</dbReference>
<keyword evidence="2" id="KW-0378">Hydrolase</keyword>
<evidence type="ECO:0000313" key="2">
    <source>
        <dbReference type="EMBL" id="KAF2229971.1"/>
    </source>
</evidence>
<dbReference type="GO" id="GO:0005524">
    <property type="term" value="F:ATP binding"/>
    <property type="evidence" value="ECO:0007669"/>
    <property type="project" value="InterPro"/>
</dbReference>
<dbReference type="InterPro" id="IPR003959">
    <property type="entry name" value="ATPase_AAA_core"/>
</dbReference>
<dbReference type="Proteomes" id="UP000800092">
    <property type="component" value="Unassembled WGS sequence"/>
</dbReference>
<dbReference type="GO" id="GO:0016887">
    <property type="term" value="F:ATP hydrolysis activity"/>
    <property type="evidence" value="ECO:0007669"/>
    <property type="project" value="InterPro"/>
</dbReference>
<dbReference type="EMBL" id="ML991850">
    <property type="protein sequence ID" value="KAF2229971.1"/>
    <property type="molecule type" value="Genomic_DNA"/>
</dbReference>
<dbReference type="InterPro" id="IPR056599">
    <property type="entry name" value="AAA_lid_fung"/>
</dbReference>
<reference evidence="2" key="1">
    <citation type="journal article" date="2020" name="Stud. Mycol.">
        <title>101 Dothideomycetes genomes: a test case for predicting lifestyles and emergence of pathogens.</title>
        <authorList>
            <person name="Haridas S."/>
            <person name="Albert R."/>
            <person name="Binder M."/>
            <person name="Bloem J."/>
            <person name="Labutti K."/>
            <person name="Salamov A."/>
            <person name="Andreopoulos B."/>
            <person name="Baker S."/>
            <person name="Barry K."/>
            <person name="Bills G."/>
            <person name="Bluhm B."/>
            <person name="Cannon C."/>
            <person name="Castanera R."/>
            <person name="Culley D."/>
            <person name="Daum C."/>
            <person name="Ezra D."/>
            <person name="Gonzalez J."/>
            <person name="Henrissat B."/>
            <person name="Kuo A."/>
            <person name="Liang C."/>
            <person name="Lipzen A."/>
            <person name="Lutzoni F."/>
            <person name="Magnuson J."/>
            <person name="Mondo S."/>
            <person name="Nolan M."/>
            <person name="Ohm R."/>
            <person name="Pangilinan J."/>
            <person name="Park H.-J."/>
            <person name="Ramirez L."/>
            <person name="Alfaro M."/>
            <person name="Sun H."/>
            <person name="Tritt A."/>
            <person name="Yoshinaga Y."/>
            <person name="Zwiers L.-H."/>
            <person name="Turgeon B."/>
            <person name="Goodwin S."/>
            <person name="Spatafora J."/>
            <person name="Crous P."/>
            <person name="Grigoriev I."/>
        </authorList>
    </citation>
    <scope>NUCLEOTIDE SEQUENCE</scope>
    <source>
        <strain evidence="2">Tuck. ex Michener</strain>
    </source>
</reference>
<keyword evidence="3" id="KW-1185">Reference proteome</keyword>
<proteinExistence type="predicted"/>
<name>A0A6A6GWK9_VIRVR</name>
<evidence type="ECO:0000313" key="3">
    <source>
        <dbReference type="Proteomes" id="UP000800092"/>
    </source>
</evidence>
<protein>
    <submittedName>
        <fullName evidence="2">P-loop containing nucleoside triphosphate hydrolase protein</fullName>
    </submittedName>
</protein>
<dbReference type="SMART" id="SM00382">
    <property type="entry name" value="AAA"/>
    <property type="match status" value="1"/>
</dbReference>
<sequence>MIHHRHQKLPASRRRLDAASFRPDELFFTLLPAEIMGFSLLTKIWASLKIDRIEEVQWNNEAFERLVIPDQTKELIRALVDNHSDAEEHDLIAGKGKGLLILLHGAPGAGKTFTAECVAEKVEKPLYQVSCGEIGTDPSELERYLGYVFDQANRWDCIVLLDEADVFLQQRDLSDLQRDSLVSAFLRILEYYSGILMLTTNRVGIFDEAVVSRITLALHYTVLGNEQRGMIWSNFFNLLEKGETGLEVDFDDLRLHLRDLAEKAMNGRQIRNVITTARQLAKFRRQQLDFGIIQQVLGVSGKFDQYLNEVRNGLDDTEAARMRGSR</sequence>
<dbReference type="OrthoDB" id="10042665at2759"/>
<dbReference type="InterPro" id="IPR027417">
    <property type="entry name" value="P-loop_NTPase"/>
</dbReference>
<gene>
    <name evidence="2" type="ORF">EV356DRAFT_527133</name>
</gene>
<accession>A0A6A6GWK9</accession>
<dbReference type="PANTHER" id="PTHR46411">
    <property type="entry name" value="FAMILY ATPASE, PUTATIVE-RELATED"/>
    <property type="match status" value="1"/>
</dbReference>